<keyword evidence="1" id="KW-0472">Membrane</keyword>
<evidence type="ECO:0000256" key="2">
    <source>
        <dbReference type="SAM" id="SignalP"/>
    </source>
</evidence>
<feature type="chain" id="PRO_5004244085" evidence="2">
    <location>
        <begin position="22"/>
        <end position="103"/>
    </location>
</feature>
<name>Q4SVF2_TETNG</name>
<dbReference type="KEGG" id="tng:GSTEN00012008G001"/>
<gene>
    <name evidence="3" type="ORF">GSTENG00012008001</name>
</gene>
<feature type="transmembrane region" description="Helical" evidence="1">
    <location>
        <begin position="66"/>
        <end position="87"/>
    </location>
</feature>
<protein>
    <submittedName>
        <fullName evidence="3">Chromosome 7 SCAF13760, whole genome shotgun sequence</fullName>
    </submittedName>
</protein>
<dbReference type="EMBL" id="CAAE01013760">
    <property type="protein sequence ID" value="CAF95380.1"/>
    <property type="molecule type" value="Genomic_DNA"/>
</dbReference>
<evidence type="ECO:0000256" key="1">
    <source>
        <dbReference type="SAM" id="Phobius"/>
    </source>
</evidence>
<accession>Q4SVF2</accession>
<feature type="signal peptide" evidence="2">
    <location>
        <begin position="1"/>
        <end position="21"/>
    </location>
</feature>
<keyword evidence="2" id="KW-0732">Signal</keyword>
<reference evidence="3" key="1">
    <citation type="journal article" date="2004" name="Nature">
        <title>Genome duplication in the teleost fish Tetraodon nigroviridis reveals the early vertebrate proto-karyotype.</title>
        <authorList>
            <person name="Jaillon O."/>
            <person name="Aury J.-M."/>
            <person name="Brunet F."/>
            <person name="Petit J.-L."/>
            <person name="Stange-Thomann N."/>
            <person name="Mauceli E."/>
            <person name="Bouneau L."/>
            <person name="Fischer C."/>
            <person name="Ozouf-Costaz C."/>
            <person name="Bernot A."/>
            <person name="Nicaud S."/>
            <person name="Jaffe D."/>
            <person name="Fisher S."/>
            <person name="Lutfalla G."/>
            <person name="Dossat C."/>
            <person name="Segurens B."/>
            <person name="Dasilva C."/>
            <person name="Salanoubat M."/>
            <person name="Levy M."/>
            <person name="Boudet N."/>
            <person name="Castellano S."/>
            <person name="Anthouard V."/>
            <person name="Jubin C."/>
            <person name="Castelli V."/>
            <person name="Katinka M."/>
            <person name="Vacherie B."/>
            <person name="Biemont C."/>
            <person name="Skalli Z."/>
            <person name="Cattolico L."/>
            <person name="Poulain J."/>
            <person name="De Berardinis V."/>
            <person name="Cruaud C."/>
            <person name="Duprat S."/>
            <person name="Brottier P."/>
            <person name="Coutanceau J.-P."/>
            <person name="Gouzy J."/>
            <person name="Parra G."/>
            <person name="Lardier G."/>
            <person name="Chapple C."/>
            <person name="McKernan K.J."/>
            <person name="McEwan P."/>
            <person name="Bosak S."/>
            <person name="Kellis M."/>
            <person name="Volff J.-N."/>
            <person name="Guigo R."/>
            <person name="Zody M.C."/>
            <person name="Mesirov J."/>
            <person name="Lindblad-Toh K."/>
            <person name="Birren B."/>
            <person name="Nusbaum C."/>
            <person name="Kahn D."/>
            <person name="Robinson-Rechavi M."/>
            <person name="Laudet V."/>
            <person name="Schachter V."/>
            <person name="Quetier F."/>
            <person name="Saurin W."/>
            <person name="Scarpelli C."/>
            <person name="Wincker P."/>
            <person name="Lander E.S."/>
            <person name="Weissenbach J."/>
            <person name="Roest Crollius H."/>
        </authorList>
    </citation>
    <scope>NUCLEOTIDE SEQUENCE [LARGE SCALE GENOMIC DNA]</scope>
</reference>
<reference evidence="3" key="2">
    <citation type="submission" date="2004-02" db="EMBL/GenBank/DDBJ databases">
        <authorList>
            <consortium name="Genoscope"/>
            <consortium name="Whitehead Institute Centre for Genome Research"/>
        </authorList>
    </citation>
    <scope>NUCLEOTIDE SEQUENCE</scope>
</reference>
<sequence length="103" mass="11598">MEGVCAWLAGVCVLCVLAVSADTSLEAGDHTRLDHQHTHLVPTSNAASGRKCSRVVEHTHTHTHTHTFYCCSFDALFCILMCVFWHVRYLNLQTQPFYLLLPL</sequence>
<keyword evidence="1" id="KW-1133">Transmembrane helix</keyword>
<proteinExistence type="predicted"/>
<dbReference type="AlphaFoldDB" id="Q4SVF2"/>
<keyword evidence="1" id="KW-0812">Transmembrane</keyword>
<evidence type="ECO:0000313" key="3">
    <source>
        <dbReference type="EMBL" id="CAF95380.1"/>
    </source>
</evidence>
<organism evidence="3">
    <name type="scientific">Tetraodon nigroviridis</name>
    <name type="common">Spotted green pufferfish</name>
    <name type="synonym">Chelonodon nigroviridis</name>
    <dbReference type="NCBI Taxonomy" id="99883"/>
    <lineage>
        <taxon>Eukaryota</taxon>
        <taxon>Metazoa</taxon>
        <taxon>Chordata</taxon>
        <taxon>Craniata</taxon>
        <taxon>Vertebrata</taxon>
        <taxon>Euteleostomi</taxon>
        <taxon>Actinopterygii</taxon>
        <taxon>Neopterygii</taxon>
        <taxon>Teleostei</taxon>
        <taxon>Neoteleostei</taxon>
        <taxon>Acanthomorphata</taxon>
        <taxon>Eupercaria</taxon>
        <taxon>Tetraodontiformes</taxon>
        <taxon>Tetradontoidea</taxon>
        <taxon>Tetraodontidae</taxon>
        <taxon>Tetraodon</taxon>
    </lineage>
</organism>